<evidence type="ECO:0000313" key="4">
    <source>
        <dbReference type="Proteomes" id="UP001162131"/>
    </source>
</evidence>
<accession>A0AAU9I8C9</accession>
<organism evidence="3 4">
    <name type="scientific">Blepharisma stoltei</name>
    <dbReference type="NCBI Taxonomy" id="1481888"/>
    <lineage>
        <taxon>Eukaryota</taxon>
        <taxon>Sar</taxon>
        <taxon>Alveolata</taxon>
        <taxon>Ciliophora</taxon>
        <taxon>Postciliodesmatophora</taxon>
        <taxon>Heterotrichea</taxon>
        <taxon>Heterotrichida</taxon>
        <taxon>Blepharismidae</taxon>
        <taxon>Blepharisma</taxon>
    </lineage>
</organism>
<reference evidence="3" key="1">
    <citation type="submission" date="2021-09" db="EMBL/GenBank/DDBJ databases">
        <authorList>
            <consortium name="AG Swart"/>
            <person name="Singh M."/>
            <person name="Singh A."/>
            <person name="Seah K."/>
            <person name="Emmerich C."/>
        </authorList>
    </citation>
    <scope>NUCLEOTIDE SEQUENCE</scope>
    <source>
        <strain evidence="3">ATCC30299</strain>
    </source>
</reference>
<comment type="caution">
    <text evidence="3">The sequence shown here is derived from an EMBL/GenBank/DDBJ whole genome shotgun (WGS) entry which is preliminary data.</text>
</comment>
<gene>
    <name evidence="3" type="ORF">BSTOLATCC_MIC1061</name>
</gene>
<sequence>MSIKLSPNESRRKTVSLNQLFFQQNFNIEGDFIKPSLIQPFKQKVKKNPRYFNNQTQKSTIIEKDKVSDDNTRIRMTPNSIFDETPHPVCKPDTMDKSSSQLLKPEFHFTPAIALPTNQRLKIVQPRKLEPISRQDPVRRHSFVEQEILRLRDLFESESPEKLYKDFEEMVSKNRLQEAKIKELEDLLVIEQNEKQNFEQQIEDLNNIISKLNGLLAQERDKTKKLEQEVTKAIEKIKSLENPNNSNNTLSVKNEGLLKRKTTKIDGFDLIPEETPMKVMKRDLKKYGIITAFIRKLMVFLTSHKIVASDFITSLDPDSKDLLTYEEFQTAIQRVGFRSALNELQTVFDLLKIGDQVSISSLHSQLQSAIDKESDHSSDISSPPSIITPNRGSFTKMSIVIPDTKVKTFLEDFEENFDLAKEEVIEICEKVFPDEVRFEHMIKLFLTEEIHIEDSDLRKKLASHFIGGKEIVNKKDAIEGIIEKLFGEKDETPGFHGEITEPILAQIEFKKDEFLHICRDQDSQKTGILSFNELVDILAKLNIKISDSSLEQFISECSAKFASIDKIEYENLLRVKSNSYNRGFSFAS</sequence>
<feature type="coiled-coil region" evidence="1">
    <location>
        <begin position="167"/>
        <end position="236"/>
    </location>
</feature>
<dbReference type="InterPro" id="IPR011992">
    <property type="entry name" value="EF-hand-dom_pair"/>
</dbReference>
<protein>
    <recommendedName>
        <fullName evidence="2">EF-hand domain-containing protein</fullName>
    </recommendedName>
</protein>
<dbReference type="EMBL" id="CAJZBQ010000002">
    <property type="protein sequence ID" value="CAG9310205.1"/>
    <property type="molecule type" value="Genomic_DNA"/>
</dbReference>
<dbReference type="AlphaFoldDB" id="A0AAU9I8C9"/>
<dbReference type="SUPFAM" id="SSF47473">
    <property type="entry name" value="EF-hand"/>
    <property type="match status" value="1"/>
</dbReference>
<dbReference type="Proteomes" id="UP001162131">
    <property type="component" value="Unassembled WGS sequence"/>
</dbReference>
<evidence type="ECO:0000259" key="2">
    <source>
        <dbReference type="PROSITE" id="PS50222"/>
    </source>
</evidence>
<evidence type="ECO:0000256" key="1">
    <source>
        <dbReference type="SAM" id="Coils"/>
    </source>
</evidence>
<evidence type="ECO:0000313" key="3">
    <source>
        <dbReference type="EMBL" id="CAG9310205.1"/>
    </source>
</evidence>
<keyword evidence="4" id="KW-1185">Reference proteome</keyword>
<dbReference type="PROSITE" id="PS50222">
    <property type="entry name" value="EF_HAND_2"/>
    <property type="match status" value="1"/>
</dbReference>
<name>A0AAU9I8C9_9CILI</name>
<dbReference type="GO" id="GO:0005509">
    <property type="term" value="F:calcium ion binding"/>
    <property type="evidence" value="ECO:0007669"/>
    <property type="project" value="InterPro"/>
</dbReference>
<feature type="domain" description="EF-hand" evidence="2">
    <location>
        <begin position="509"/>
        <end position="544"/>
    </location>
</feature>
<proteinExistence type="predicted"/>
<keyword evidence="1" id="KW-0175">Coiled coil</keyword>
<dbReference type="InterPro" id="IPR002048">
    <property type="entry name" value="EF_hand_dom"/>
</dbReference>